<sequence length="142" mass="16381">MFWANHGLRKLIIAASNLKLGTSLPQQANLKHKVPKIKISTTNRPDEYKTSINTSIVGHGNGNTTRNQQKLWVWRIWEWMAYIYFIMSKQMRDIRPNLKPHTSLAASYSNSNFSPIKTFHVVVLLPKKTIIRKTSRGKLADH</sequence>
<evidence type="ECO:0000313" key="1">
    <source>
        <dbReference type="EMBL" id="GER55478.1"/>
    </source>
</evidence>
<keyword evidence="1" id="KW-0418">Kinase</keyword>
<dbReference type="EMBL" id="BKCP01011848">
    <property type="protein sequence ID" value="GER55478.1"/>
    <property type="molecule type" value="Genomic_DNA"/>
</dbReference>
<gene>
    <name evidence="1" type="ORF">STAS_33137</name>
</gene>
<name>A0A5A7RDL5_STRAF</name>
<keyword evidence="1" id="KW-0808">Transferase</keyword>
<organism evidence="1 2">
    <name type="scientific">Striga asiatica</name>
    <name type="common">Asiatic witchweed</name>
    <name type="synonym">Buchnera asiatica</name>
    <dbReference type="NCBI Taxonomy" id="4170"/>
    <lineage>
        <taxon>Eukaryota</taxon>
        <taxon>Viridiplantae</taxon>
        <taxon>Streptophyta</taxon>
        <taxon>Embryophyta</taxon>
        <taxon>Tracheophyta</taxon>
        <taxon>Spermatophyta</taxon>
        <taxon>Magnoliopsida</taxon>
        <taxon>eudicotyledons</taxon>
        <taxon>Gunneridae</taxon>
        <taxon>Pentapetalae</taxon>
        <taxon>asterids</taxon>
        <taxon>lamiids</taxon>
        <taxon>Lamiales</taxon>
        <taxon>Orobanchaceae</taxon>
        <taxon>Buchnereae</taxon>
        <taxon>Striga</taxon>
    </lineage>
</organism>
<proteinExistence type="predicted"/>
<accession>A0A5A7RDL5</accession>
<reference evidence="2" key="1">
    <citation type="journal article" date="2019" name="Curr. Biol.">
        <title>Genome Sequence of Striga asiatica Provides Insight into the Evolution of Plant Parasitism.</title>
        <authorList>
            <person name="Yoshida S."/>
            <person name="Kim S."/>
            <person name="Wafula E.K."/>
            <person name="Tanskanen J."/>
            <person name="Kim Y.M."/>
            <person name="Honaas L."/>
            <person name="Yang Z."/>
            <person name="Spallek T."/>
            <person name="Conn C.E."/>
            <person name="Ichihashi Y."/>
            <person name="Cheong K."/>
            <person name="Cui S."/>
            <person name="Der J.P."/>
            <person name="Gundlach H."/>
            <person name="Jiao Y."/>
            <person name="Hori C."/>
            <person name="Ishida J.K."/>
            <person name="Kasahara H."/>
            <person name="Kiba T."/>
            <person name="Kim M.S."/>
            <person name="Koo N."/>
            <person name="Laohavisit A."/>
            <person name="Lee Y.H."/>
            <person name="Lumba S."/>
            <person name="McCourt P."/>
            <person name="Mortimer J.C."/>
            <person name="Mutuku J.M."/>
            <person name="Nomura T."/>
            <person name="Sasaki-Sekimoto Y."/>
            <person name="Seto Y."/>
            <person name="Wang Y."/>
            <person name="Wakatake T."/>
            <person name="Sakakibara H."/>
            <person name="Demura T."/>
            <person name="Yamaguchi S."/>
            <person name="Yoneyama K."/>
            <person name="Manabe R.I."/>
            <person name="Nelson D.C."/>
            <person name="Schulman A.H."/>
            <person name="Timko M.P."/>
            <person name="dePamphilis C.W."/>
            <person name="Choi D."/>
            <person name="Shirasu K."/>
        </authorList>
    </citation>
    <scope>NUCLEOTIDE SEQUENCE [LARGE SCALE GENOMIC DNA]</scope>
    <source>
        <strain evidence="2">cv. UVA1</strain>
    </source>
</reference>
<protein>
    <submittedName>
        <fullName evidence="1">Shaggy-like protein kinase 41</fullName>
    </submittedName>
</protein>
<dbReference type="OrthoDB" id="660291at2759"/>
<keyword evidence="2" id="KW-1185">Reference proteome</keyword>
<dbReference type="AlphaFoldDB" id="A0A5A7RDL5"/>
<evidence type="ECO:0000313" key="2">
    <source>
        <dbReference type="Proteomes" id="UP000325081"/>
    </source>
</evidence>
<dbReference type="GO" id="GO:0016301">
    <property type="term" value="F:kinase activity"/>
    <property type="evidence" value="ECO:0007669"/>
    <property type="project" value="UniProtKB-KW"/>
</dbReference>
<dbReference type="Proteomes" id="UP000325081">
    <property type="component" value="Unassembled WGS sequence"/>
</dbReference>
<comment type="caution">
    <text evidence="1">The sequence shown here is derived from an EMBL/GenBank/DDBJ whole genome shotgun (WGS) entry which is preliminary data.</text>
</comment>